<keyword evidence="2" id="KW-1185">Reference proteome</keyword>
<reference evidence="1" key="1">
    <citation type="submission" date="2022-11" db="EMBL/GenBank/DDBJ databases">
        <title>Centuries of genome instability and evolution in soft-shell clam transmissible cancer (bioRxiv).</title>
        <authorList>
            <person name="Hart S.F.M."/>
            <person name="Yonemitsu M.A."/>
            <person name="Giersch R.M."/>
            <person name="Beal B.F."/>
            <person name="Arriagada G."/>
            <person name="Davis B.W."/>
            <person name="Ostrander E.A."/>
            <person name="Goff S.P."/>
            <person name="Metzger M.J."/>
        </authorList>
    </citation>
    <scope>NUCLEOTIDE SEQUENCE</scope>
    <source>
        <strain evidence="1">MELC-2E11</strain>
        <tissue evidence="1">Siphon/mantle</tissue>
    </source>
</reference>
<protein>
    <submittedName>
        <fullName evidence="1">RTJK-like protein</fullName>
    </submittedName>
</protein>
<proteinExistence type="predicted"/>
<gene>
    <name evidence="1" type="ORF">MAR_006018</name>
</gene>
<dbReference type="EMBL" id="CP111012">
    <property type="protein sequence ID" value="WAQ93547.1"/>
    <property type="molecule type" value="Genomic_DNA"/>
</dbReference>
<evidence type="ECO:0000313" key="1">
    <source>
        <dbReference type="EMBL" id="WAQ93547.1"/>
    </source>
</evidence>
<feature type="non-terminal residue" evidence="1">
    <location>
        <position position="383"/>
    </location>
</feature>
<dbReference type="PANTHER" id="PTHR33395">
    <property type="entry name" value="TRANSCRIPTASE, PUTATIVE-RELATED-RELATED"/>
    <property type="match status" value="1"/>
</dbReference>
<sequence>MKNEKDLFLCSFYMPHRNLNDLNNLDMSQKNSMITRKVITTARILIGKICQLNITLVIAMSNRNSSTCLSNIISRREDNILDLVFTNNPSLTKSSISIPGISDHAMVVTASDIKPIFNIEKPRKVYLYSKANRDNMSLECSKLSDDLVDMSEPNVEMMWERLKTGIQSIMDTNIPSKMFRKQNTEFKKAEINYINKTIHEGLENNNTPLKQKGVLVNKGTGKAQILLEQFSSVFTRNAHRSLPVLAKQYKYDLPSLYITTPGVEKLLSKLNTSKAMGPDKISNVILKNCASQLAPGICLIFKLSTNSGVLPCDWVNANISPVYKKGDVHLDENYRPVSLTSILCKPLEQIICKHLLNHLERNKILTNLNNGFRSGYSCKTQLL</sequence>
<dbReference type="PANTHER" id="PTHR33395:SF22">
    <property type="entry name" value="REVERSE TRANSCRIPTASE DOMAIN-CONTAINING PROTEIN"/>
    <property type="match status" value="1"/>
</dbReference>
<dbReference type="Proteomes" id="UP001164746">
    <property type="component" value="Chromosome 1"/>
</dbReference>
<name>A0ABY7D799_MYAAR</name>
<evidence type="ECO:0000313" key="2">
    <source>
        <dbReference type="Proteomes" id="UP001164746"/>
    </source>
</evidence>
<organism evidence="1 2">
    <name type="scientific">Mya arenaria</name>
    <name type="common">Soft-shell clam</name>
    <dbReference type="NCBI Taxonomy" id="6604"/>
    <lineage>
        <taxon>Eukaryota</taxon>
        <taxon>Metazoa</taxon>
        <taxon>Spiralia</taxon>
        <taxon>Lophotrochozoa</taxon>
        <taxon>Mollusca</taxon>
        <taxon>Bivalvia</taxon>
        <taxon>Autobranchia</taxon>
        <taxon>Heteroconchia</taxon>
        <taxon>Euheterodonta</taxon>
        <taxon>Imparidentia</taxon>
        <taxon>Neoheterodontei</taxon>
        <taxon>Myida</taxon>
        <taxon>Myoidea</taxon>
        <taxon>Myidae</taxon>
        <taxon>Mya</taxon>
    </lineage>
</organism>
<accession>A0ABY7D799</accession>